<comment type="caution">
    <text evidence="3">The sequence shown here is derived from an EMBL/GenBank/DDBJ whole genome shotgun (WGS) entry which is preliminary data.</text>
</comment>
<proteinExistence type="predicted"/>
<keyword evidence="4" id="KW-1185">Reference proteome</keyword>
<reference evidence="3 4" key="1">
    <citation type="submission" date="2019-06" db="EMBL/GenBank/DDBJ databases">
        <title>Draft genome sequence of Miniimonas arenae KCTC 19750T isolated from sea sand.</title>
        <authorList>
            <person name="Park S.-J."/>
        </authorList>
    </citation>
    <scope>NUCLEOTIDE SEQUENCE [LARGE SCALE GENOMIC DNA]</scope>
    <source>
        <strain evidence="3 4">KCTC 19750</strain>
    </source>
</reference>
<organism evidence="3 4">
    <name type="scientific">Miniimonas arenae</name>
    <dbReference type="NCBI Taxonomy" id="676201"/>
    <lineage>
        <taxon>Bacteria</taxon>
        <taxon>Bacillati</taxon>
        <taxon>Actinomycetota</taxon>
        <taxon>Actinomycetes</taxon>
        <taxon>Micrococcales</taxon>
        <taxon>Beutenbergiaceae</taxon>
        <taxon>Miniimonas</taxon>
    </lineage>
</organism>
<evidence type="ECO:0000313" key="4">
    <source>
        <dbReference type="Proteomes" id="UP000313849"/>
    </source>
</evidence>
<dbReference type="RefSeq" id="WP_139987462.1">
    <property type="nucleotide sequence ID" value="NZ_VENP01000058.1"/>
</dbReference>
<dbReference type="PROSITE" id="PS51819">
    <property type="entry name" value="VOC"/>
    <property type="match status" value="1"/>
</dbReference>
<dbReference type="CDD" id="cd07263">
    <property type="entry name" value="VOC_like"/>
    <property type="match status" value="1"/>
</dbReference>
<evidence type="ECO:0000259" key="2">
    <source>
        <dbReference type="PROSITE" id="PS51819"/>
    </source>
</evidence>
<dbReference type="Gene3D" id="3.10.180.10">
    <property type="entry name" value="2,3-Dihydroxybiphenyl 1,2-Dioxygenase, domain 1"/>
    <property type="match status" value="1"/>
</dbReference>
<dbReference type="PANTHER" id="PTHR36437:SF2">
    <property type="entry name" value="GLYOXALASE_BLEOMYCIN RESISTANCE PROTEIN_DIOXYGENASE"/>
    <property type="match status" value="1"/>
</dbReference>
<dbReference type="InterPro" id="IPR037523">
    <property type="entry name" value="VOC_core"/>
</dbReference>
<gene>
    <name evidence="3" type="ORF">FH969_12615</name>
</gene>
<dbReference type="InterPro" id="IPR004360">
    <property type="entry name" value="Glyas_Fos-R_dOase_dom"/>
</dbReference>
<dbReference type="PANTHER" id="PTHR36437">
    <property type="entry name" value="GLYOXALASE/BLEOMYCIN RESISTANCE PROTEIN/DIOXYGENASE"/>
    <property type="match status" value="1"/>
</dbReference>
<protein>
    <submittedName>
        <fullName evidence="3">VOC family protein</fullName>
    </submittedName>
</protein>
<evidence type="ECO:0000313" key="3">
    <source>
        <dbReference type="EMBL" id="TNU73196.1"/>
    </source>
</evidence>
<dbReference type="AlphaFoldDB" id="A0A5C5BBE4"/>
<feature type="domain" description="VOC" evidence="2">
    <location>
        <begin position="2"/>
        <end position="127"/>
    </location>
</feature>
<name>A0A5C5BBE4_9MICO</name>
<accession>A0A5C5BBE4</accession>
<dbReference type="SUPFAM" id="SSF54593">
    <property type="entry name" value="Glyoxalase/Bleomycin resistance protein/Dihydroxybiphenyl dioxygenase"/>
    <property type="match status" value="1"/>
</dbReference>
<dbReference type="EMBL" id="VENP01000058">
    <property type="protein sequence ID" value="TNU73196.1"/>
    <property type="molecule type" value="Genomic_DNA"/>
</dbReference>
<dbReference type="OrthoDB" id="197463at2"/>
<evidence type="ECO:0000256" key="1">
    <source>
        <dbReference type="SAM" id="MobiDB-lite"/>
    </source>
</evidence>
<dbReference type="InterPro" id="IPR029068">
    <property type="entry name" value="Glyas_Bleomycin-R_OHBP_Dase"/>
</dbReference>
<dbReference type="Pfam" id="PF00903">
    <property type="entry name" value="Glyoxalase"/>
    <property type="match status" value="1"/>
</dbReference>
<feature type="region of interest" description="Disordered" evidence="1">
    <location>
        <begin position="128"/>
        <end position="151"/>
    </location>
</feature>
<sequence length="151" mass="15582">MRLQAATIFVDDQAHAADFYTRVLGFEVTADVPLGEARWLTVAEPGNPGATNISLEPKGHPAAVAYAAALLEDGIPCCQLGVADLAAEHERLTALGVVFTQPPTDFGPVTVAVLDDTCGNLLQLAQVNAQSEPGADGEPDTSGDASPDTQA</sequence>
<dbReference type="Proteomes" id="UP000313849">
    <property type="component" value="Unassembled WGS sequence"/>
</dbReference>